<dbReference type="AlphaFoldDB" id="A0A2P1L4T7"/>
<keyword evidence="10" id="KW-0679">Respiratory chain</keyword>
<organism evidence="11">
    <name type="scientific">Anthoceros angustus</name>
    <name type="common">Hornwort</name>
    <name type="synonym">Anthoceros formosae</name>
    <dbReference type="NCBI Taxonomy" id="48387"/>
    <lineage>
        <taxon>Eukaryota</taxon>
        <taxon>Viridiplantae</taxon>
        <taxon>Streptophyta</taxon>
        <taxon>Embryophyta</taxon>
        <taxon>Anthocerotophyta</taxon>
        <taxon>Anthocerotopsida</taxon>
        <taxon>Anthocerotidae</taxon>
        <taxon>Anthocerotales</taxon>
        <taxon>Anthocerotaceae</taxon>
        <taxon>Anthoceros</taxon>
    </lineage>
</organism>
<dbReference type="InterPro" id="IPR000440">
    <property type="entry name" value="NADH_UbQ/plastoQ_OxRdtase_su3"/>
</dbReference>
<evidence type="ECO:0000256" key="1">
    <source>
        <dbReference type="ARBA" id="ARBA00003257"/>
    </source>
</evidence>
<comment type="subcellular location">
    <subcellularLocation>
        <location evidence="2">Membrane</location>
    </subcellularLocation>
    <subcellularLocation>
        <location evidence="10">Mitochondrion membrane</location>
        <topology evidence="10">Multi-pass membrane protein</topology>
    </subcellularLocation>
</comment>
<keyword evidence="10 11" id="KW-0496">Mitochondrion</keyword>
<protein>
    <recommendedName>
        <fullName evidence="4 10">NADH-ubiquinone oxidoreductase chain 3</fullName>
        <ecNumber evidence="10">7.1.1.2</ecNumber>
    </recommendedName>
</protein>
<reference evidence="11" key="1">
    <citation type="journal article" date="2018" name="Bryologist">
        <title>Complete mitochondrial genome sequence of Anthoceros angustus: conservative evolution of the mitogenomes in hornworts.</title>
        <authorList>
            <person name="Dong S."/>
            <person name="Xue J."/>
            <person name="Zhang S."/>
            <person name="Zhang L."/>
            <person name="Wu H."/>
            <person name="Chen Z."/>
            <person name="Goffinet B."/>
            <person name="Liu Y."/>
        </authorList>
    </citation>
    <scope>NUCLEOTIDE SEQUENCE</scope>
</reference>
<dbReference type="GO" id="GO:0031966">
    <property type="term" value="C:mitochondrial membrane"/>
    <property type="evidence" value="ECO:0007669"/>
    <property type="project" value="UniProtKB-SubCell"/>
</dbReference>
<proteinExistence type="inferred from homology"/>
<evidence type="ECO:0000256" key="9">
    <source>
        <dbReference type="ARBA" id="ARBA00049551"/>
    </source>
</evidence>
<keyword evidence="6 10" id="KW-0812">Transmembrane</keyword>
<comment type="function">
    <text evidence="10">Core subunit of the mitochondrial membrane respiratory chain NADH dehydrogenase (Complex I) which catalyzes electron transfer from NADH through the respiratory chain, using ubiquinone as an electron acceptor. Essential for the catalytic activity of complex I.</text>
</comment>
<dbReference type="GeneID" id="36494072"/>
<dbReference type="Gene3D" id="1.20.58.1610">
    <property type="entry name" value="NADH:ubiquinone/plastoquinone oxidoreductase, chain 3"/>
    <property type="match status" value="1"/>
</dbReference>
<dbReference type="GO" id="GO:0030964">
    <property type="term" value="C:NADH dehydrogenase complex"/>
    <property type="evidence" value="ECO:0007669"/>
    <property type="project" value="TreeGrafter"/>
</dbReference>
<feature type="transmembrane region" description="Helical" evidence="10">
    <location>
        <begin position="87"/>
        <end position="108"/>
    </location>
</feature>
<evidence type="ECO:0000313" key="11">
    <source>
        <dbReference type="EMBL" id="AVP12826.1"/>
    </source>
</evidence>
<evidence type="ECO:0000256" key="2">
    <source>
        <dbReference type="ARBA" id="ARBA00004370"/>
    </source>
</evidence>
<keyword evidence="10" id="KW-0520">NAD</keyword>
<evidence type="ECO:0000256" key="3">
    <source>
        <dbReference type="ARBA" id="ARBA00008472"/>
    </source>
</evidence>
<dbReference type="InterPro" id="IPR038430">
    <property type="entry name" value="NDAH_ubi_oxred_su3_sf"/>
</dbReference>
<evidence type="ECO:0000256" key="4">
    <source>
        <dbReference type="ARBA" id="ARBA00021007"/>
    </source>
</evidence>
<dbReference type="EMBL" id="MG029262">
    <property type="protein sequence ID" value="AVP12826.1"/>
    <property type="molecule type" value="Genomic_DNA"/>
</dbReference>
<evidence type="ECO:0000256" key="8">
    <source>
        <dbReference type="ARBA" id="ARBA00023136"/>
    </source>
</evidence>
<comment type="catalytic activity">
    <reaction evidence="9 10">
        <text>a ubiquinone + NADH + 5 H(+)(in) = a ubiquinol + NAD(+) + 4 H(+)(out)</text>
        <dbReference type="Rhea" id="RHEA:29091"/>
        <dbReference type="Rhea" id="RHEA-COMP:9565"/>
        <dbReference type="Rhea" id="RHEA-COMP:9566"/>
        <dbReference type="ChEBI" id="CHEBI:15378"/>
        <dbReference type="ChEBI" id="CHEBI:16389"/>
        <dbReference type="ChEBI" id="CHEBI:17976"/>
        <dbReference type="ChEBI" id="CHEBI:57540"/>
        <dbReference type="ChEBI" id="CHEBI:57945"/>
        <dbReference type="EC" id="7.1.1.2"/>
    </reaction>
</comment>
<feature type="transmembrane region" description="Helical" evidence="10">
    <location>
        <begin position="7"/>
        <end position="28"/>
    </location>
</feature>
<geneLocation type="mitochondrion" evidence="11"/>
<dbReference type="GO" id="GO:0008137">
    <property type="term" value="F:NADH dehydrogenase (ubiquinone) activity"/>
    <property type="evidence" value="ECO:0007669"/>
    <property type="project" value="UniProtKB-UniRule"/>
</dbReference>
<comment type="similarity">
    <text evidence="3 10">Belongs to the complex I subunit 3 family.</text>
</comment>
<dbReference type="Pfam" id="PF00507">
    <property type="entry name" value="Oxidored_q4"/>
    <property type="match status" value="1"/>
</dbReference>
<keyword evidence="10" id="KW-0249">Electron transport</keyword>
<dbReference type="PANTHER" id="PTHR11058">
    <property type="entry name" value="NADH-UBIQUINONE OXIDOREDUCTASE CHAIN 3"/>
    <property type="match status" value="1"/>
</dbReference>
<evidence type="ECO:0000256" key="5">
    <source>
        <dbReference type="ARBA" id="ARBA00022448"/>
    </source>
</evidence>
<dbReference type="RefSeq" id="YP_009478050.1">
    <property type="nucleotide sequence ID" value="NC_037476.1"/>
</dbReference>
<keyword evidence="5 10" id="KW-0813">Transport</keyword>
<accession>A0A2P1L4T7</accession>
<dbReference type="PANTHER" id="PTHR11058:SF9">
    <property type="entry name" value="NADH-UBIQUINONE OXIDOREDUCTASE CHAIN 3"/>
    <property type="match status" value="1"/>
</dbReference>
<evidence type="ECO:0000256" key="6">
    <source>
        <dbReference type="ARBA" id="ARBA00022692"/>
    </source>
</evidence>
<keyword evidence="10" id="KW-1278">Translocase</keyword>
<keyword evidence="7 10" id="KW-1133">Transmembrane helix</keyword>
<gene>
    <name evidence="11" type="primary">nad3</name>
    <name evidence="11" type="ORF">AnanMp14</name>
</gene>
<evidence type="ECO:0000256" key="10">
    <source>
        <dbReference type="RuleBase" id="RU003640"/>
    </source>
</evidence>
<evidence type="ECO:0000256" key="7">
    <source>
        <dbReference type="ARBA" id="ARBA00022989"/>
    </source>
</evidence>
<name>A0A2P1L4T7_ANTAG</name>
<sequence length="118" mass="13033">MEFVPICVYLVISLPPPLILIGVSFLFASSSSLAYPEKLSAHECGFDFSDDARSRFDIRFHPVFTSSITSDLEVTSSSPWAVSPNKIGLFGFWSTTVSLLISTIGSVYEWKKGASDWE</sequence>
<keyword evidence="10" id="KW-0830">Ubiquinone</keyword>
<keyword evidence="8 10" id="KW-0472">Membrane</keyword>
<dbReference type="EC" id="7.1.1.2" evidence="10"/>
<comment type="function">
    <text evidence="1">Core subunit of the mitochondrial membrane respiratory chain NADH dehydrogenase (Complex I) that is believed to belong to the minimal assembly required for catalysis. Complex I functions in the transfer of electrons from NADH to the respiratory chain. The immediate electron acceptor for the enzyme is believed to be ubiquinone.</text>
</comment>